<name>A0A1M5N655_9FIRM</name>
<protein>
    <submittedName>
        <fullName evidence="2">Stress response protein SCP2</fullName>
    </submittedName>
</protein>
<dbReference type="Gene3D" id="2.60.60.30">
    <property type="entry name" value="sav2460 like domains"/>
    <property type="match status" value="1"/>
</dbReference>
<dbReference type="EMBL" id="FQWX01000009">
    <property type="protein sequence ID" value="SHG84937.1"/>
    <property type="molecule type" value="Genomic_DNA"/>
</dbReference>
<evidence type="ECO:0000259" key="1">
    <source>
        <dbReference type="Pfam" id="PF02342"/>
    </source>
</evidence>
<evidence type="ECO:0000313" key="3">
    <source>
        <dbReference type="Proteomes" id="UP000243255"/>
    </source>
</evidence>
<dbReference type="CDD" id="cd06974">
    <property type="entry name" value="TerD_like"/>
    <property type="match status" value="1"/>
</dbReference>
<dbReference type="AlphaFoldDB" id="A0A1M5N655"/>
<dbReference type="InterPro" id="IPR003325">
    <property type="entry name" value="TerD"/>
</dbReference>
<evidence type="ECO:0000313" key="2">
    <source>
        <dbReference type="EMBL" id="SHG84937.1"/>
    </source>
</evidence>
<accession>A0A1M5N655</accession>
<dbReference type="OrthoDB" id="4123258at2"/>
<dbReference type="STRING" id="1121321.SAMN04488530_10920"/>
<dbReference type="PANTHER" id="PTHR32097">
    <property type="entry name" value="CAMP-BINDING PROTEIN 1-RELATED"/>
    <property type="match status" value="1"/>
</dbReference>
<dbReference type="Pfam" id="PF02342">
    <property type="entry name" value="TerD"/>
    <property type="match status" value="1"/>
</dbReference>
<dbReference type="RefSeq" id="WP_073125124.1">
    <property type="nucleotide sequence ID" value="NZ_BAABCH010000102.1"/>
</dbReference>
<gene>
    <name evidence="2" type="ORF">SAMN04488530_10920</name>
</gene>
<dbReference type="Proteomes" id="UP000243255">
    <property type="component" value="Unassembled WGS sequence"/>
</dbReference>
<dbReference type="InterPro" id="IPR051324">
    <property type="entry name" value="Stress/Tellurium_Resist"/>
</dbReference>
<keyword evidence="3" id="KW-1185">Reference proteome</keyword>
<reference evidence="3" key="1">
    <citation type="submission" date="2016-11" db="EMBL/GenBank/DDBJ databases">
        <authorList>
            <person name="Varghese N."/>
            <person name="Submissions S."/>
        </authorList>
    </citation>
    <scope>NUCLEOTIDE SEQUENCE [LARGE SCALE GENOMIC DNA]</scope>
    <source>
        <strain evidence="3">DSM 2635</strain>
    </source>
</reference>
<proteinExistence type="predicted"/>
<sequence>MSINLQKGQKIDLKKSNPGLNNIMVGLGWDAAPTSGGGFLKSLLGGGNSNIDCDASVFMLNEQGKLDGVNNLIYFGNLRDRCNSVIHTGDNLTGDGDGDDEQILVNLDKVPSNISKLLFVVNIYNCVQRKQHFGMIKNAFIRVVDNNNGKEIAKYNLTDDYSEKTALIVGTIYRYNDTWKFSAIGEGTRDTGLKDIMTNLAQIECAYGV</sequence>
<feature type="domain" description="TerD" evidence="1">
    <location>
        <begin position="1"/>
        <end position="199"/>
    </location>
</feature>
<dbReference type="PANTHER" id="PTHR32097:SF15">
    <property type="entry name" value="STRESS RESPONSE PROTEIN SCP2"/>
    <property type="match status" value="1"/>
</dbReference>
<organism evidence="2 3">
    <name type="scientific">Asaccharospora irregularis DSM 2635</name>
    <dbReference type="NCBI Taxonomy" id="1121321"/>
    <lineage>
        <taxon>Bacteria</taxon>
        <taxon>Bacillati</taxon>
        <taxon>Bacillota</taxon>
        <taxon>Clostridia</taxon>
        <taxon>Peptostreptococcales</taxon>
        <taxon>Peptostreptococcaceae</taxon>
        <taxon>Asaccharospora</taxon>
    </lineage>
</organism>